<geneLocation type="plasmid" evidence="3">
    <name>prccge525c</name>
</geneLocation>
<gene>
    <name evidence="2" type="ORF">CCGE525_26575</name>
</gene>
<keyword evidence="3" id="KW-1185">Reference proteome</keyword>
<protein>
    <submittedName>
        <fullName evidence="2">Type IV secretion system protein VirB1</fullName>
    </submittedName>
</protein>
<organism evidence="2 3">
    <name type="scientific">Rhizobium jaguaris</name>
    <dbReference type="NCBI Taxonomy" id="1312183"/>
    <lineage>
        <taxon>Bacteria</taxon>
        <taxon>Pseudomonadati</taxon>
        <taxon>Pseudomonadota</taxon>
        <taxon>Alphaproteobacteria</taxon>
        <taxon>Hyphomicrobiales</taxon>
        <taxon>Rhizobiaceae</taxon>
        <taxon>Rhizobium/Agrobacterium group</taxon>
        <taxon>Rhizobium</taxon>
    </lineage>
</organism>
<evidence type="ECO:0000256" key="1">
    <source>
        <dbReference type="SAM" id="MobiDB-lite"/>
    </source>
</evidence>
<evidence type="ECO:0000313" key="2">
    <source>
        <dbReference type="EMBL" id="AYG62359.1"/>
    </source>
</evidence>
<dbReference type="EMBL" id="CP032695">
    <property type="protein sequence ID" value="AYG62359.1"/>
    <property type="molecule type" value="Genomic_DNA"/>
</dbReference>
<dbReference type="RefSeq" id="WP_120707285.1">
    <property type="nucleotide sequence ID" value="NZ_CP032695.1"/>
</dbReference>
<dbReference type="KEGG" id="rjg:CCGE525_26575"/>
<sequence>MAVAFTDLAETCAPAVAVETLAAVVSLESNFQPFDIRINADLPFGQQPKSKAEAIEATTTLMAEQHRDLQLGLGGIRIEELRKLDLTISDAFDPCLNLKATATLLDGYYRLAVRAGAAPGQAEHVMLQSYYGRSHPLVGEMAQYDEQVRREAKRLSARLASLAIAQAPDKQDAPDARSLATTSVHDSEGSQPRMAKTPSWDVFNAARRSSALVFQSDQPEQPE</sequence>
<name>A0A387FUK7_9HYPH</name>
<dbReference type="AlphaFoldDB" id="A0A387FUK7"/>
<keyword evidence="2" id="KW-0614">Plasmid</keyword>
<evidence type="ECO:0000313" key="3">
    <source>
        <dbReference type="Proteomes" id="UP000282195"/>
    </source>
</evidence>
<dbReference type="OrthoDB" id="8277605at2"/>
<feature type="region of interest" description="Disordered" evidence="1">
    <location>
        <begin position="166"/>
        <end position="201"/>
    </location>
</feature>
<dbReference type="Proteomes" id="UP000282195">
    <property type="component" value="Plasmid pRCCGE525c"/>
</dbReference>
<reference evidence="2 3" key="1">
    <citation type="submission" date="2018-10" db="EMBL/GenBank/DDBJ databases">
        <title>Rhizobium etli, R. leguminosarum and a new Rhizobium genospecies from Phaseolus dumosus.</title>
        <authorList>
            <person name="Ramirez-Puebla S.T."/>
            <person name="Rogel-Hernandez M.A."/>
            <person name="Guerrero G."/>
            <person name="Ormeno-Orrillo E."/>
            <person name="Martinez-Romero J.C."/>
            <person name="Negrete-Yankelevich S."/>
            <person name="Martinez-Romero E."/>
        </authorList>
    </citation>
    <scope>NUCLEOTIDE SEQUENCE [LARGE SCALE GENOMIC DNA]</scope>
    <source>
        <strain evidence="2 3">CCGE525</strain>
        <plasmid evidence="3">prccge525c</plasmid>
    </source>
</reference>
<proteinExistence type="predicted"/>
<accession>A0A387FUK7</accession>